<reference evidence="14" key="1">
    <citation type="journal article" date="2021" name="IMA Fungus">
        <title>Genomic characterization of three marine fungi, including Emericellopsis atlantica sp. nov. with signatures of a generalist lifestyle and marine biomass degradation.</title>
        <authorList>
            <person name="Hagestad O.C."/>
            <person name="Hou L."/>
            <person name="Andersen J.H."/>
            <person name="Hansen E.H."/>
            <person name="Altermark B."/>
            <person name="Li C."/>
            <person name="Kuhnert E."/>
            <person name="Cox R.J."/>
            <person name="Crous P.W."/>
            <person name="Spatafora J.W."/>
            <person name="Lail K."/>
            <person name="Amirebrahimi M."/>
            <person name="Lipzen A."/>
            <person name="Pangilinan J."/>
            <person name="Andreopoulos W."/>
            <person name="Hayes R.D."/>
            <person name="Ng V."/>
            <person name="Grigoriev I.V."/>
            <person name="Jackson S.A."/>
            <person name="Sutton T.D.S."/>
            <person name="Dobson A.D.W."/>
            <person name="Rama T."/>
        </authorList>
    </citation>
    <scope>NUCLEOTIDE SEQUENCE</scope>
    <source>
        <strain evidence="14">TS7</strain>
    </source>
</reference>
<dbReference type="GO" id="GO:0005743">
    <property type="term" value="C:mitochondrial inner membrane"/>
    <property type="evidence" value="ECO:0007669"/>
    <property type="project" value="UniProtKB-SubCell"/>
</dbReference>
<dbReference type="RefSeq" id="XP_046115242.1">
    <property type="nucleotide sequence ID" value="XM_046264062.1"/>
</dbReference>
<evidence type="ECO:0000256" key="5">
    <source>
        <dbReference type="ARBA" id="ARBA00022448"/>
    </source>
</evidence>
<evidence type="ECO:0000256" key="2">
    <source>
        <dbReference type="ARBA" id="ARBA00004298"/>
    </source>
</evidence>
<dbReference type="Proteomes" id="UP000887229">
    <property type="component" value="Unassembled WGS sequence"/>
</dbReference>
<evidence type="ECO:0000256" key="1">
    <source>
        <dbReference type="ARBA" id="ARBA00003195"/>
    </source>
</evidence>
<evidence type="ECO:0000256" key="9">
    <source>
        <dbReference type="ARBA" id="ARBA00022982"/>
    </source>
</evidence>
<evidence type="ECO:0000256" key="10">
    <source>
        <dbReference type="ARBA" id="ARBA00022989"/>
    </source>
</evidence>
<keyword evidence="11" id="KW-0496">Mitochondrion</keyword>
<dbReference type="Pfam" id="PF15879">
    <property type="entry name" value="MWFE"/>
    <property type="match status" value="1"/>
</dbReference>
<name>A0A9P7ZFS9_9HYPO</name>
<keyword evidence="5" id="KW-0813">Transport</keyword>
<dbReference type="EMBL" id="MU251269">
    <property type="protein sequence ID" value="KAG9251318.1"/>
    <property type="molecule type" value="Genomic_DNA"/>
</dbReference>
<evidence type="ECO:0000256" key="12">
    <source>
        <dbReference type="ARBA" id="ARBA00023136"/>
    </source>
</evidence>
<keyword evidence="10 13" id="KW-1133">Transmembrane helix</keyword>
<dbReference type="GeneID" id="70294965"/>
<gene>
    <name evidence="14" type="ORF">F5Z01DRAFT_663919</name>
</gene>
<evidence type="ECO:0000256" key="7">
    <source>
        <dbReference type="ARBA" id="ARBA00022692"/>
    </source>
</evidence>
<comment type="caution">
    <text evidence="14">The sequence shown here is derived from an EMBL/GenBank/DDBJ whole genome shotgun (WGS) entry which is preliminary data.</text>
</comment>
<keyword evidence="7 13" id="KW-0812">Transmembrane</keyword>
<dbReference type="InterPro" id="IPR017384">
    <property type="entry name" value="NADH_Ub_cplx-1_asu_su-1"/>
</dbReference>
<comment type="similarity">
    <text evidence="3">Belongs to the complex I NDUFA1 subunit family.</text>
</comment>
<evidence type="ECO:0000313" key="15">
    <source>
        <dbReference type="Proteomes" id="UP000887229"/>
    </source>
</evidence>
<feature type="transmembrane region" description="Helical" evidence="13">
    <location>
        <begin position="12"/>
        <end position="31"/>
    </location>
</feature>
<comment type="subcellular location">
    <subcellularLocation>
        <location evidence="2">Mitochondrion inner membrane</location>
        <topology evidence="2">Single-pass membrane protein</topology>
        <orientation evidence="2">Matrix side</orientation>
    </subcellularLocation>
</comment>
<dbReference type="PANTHER" id="PTHR17098">
    <property type="entry name" value="NADH-UBIQUINONE OXIDOREDUCTASE MWFE SUBUNIT"/>
    <property type="match status" value="1"/>
</dbReference>
<evidence type="ECO:0000256" key="13">
    <source>
        <dbReference type="SAM" id="Phobius"/>
    </source>
</evidence>
<evidence type="ECO:0000256" key="11">
    <source>
        <dbReference type="ARBA" id="ARBA00023128"/>
    </source>
</evidence>
<evidence type="ECO:0000313" key="14">
    <source>
        <dbReference type="EMBL" id="KAG9251318.1"/>
    </source>
</evidence>
<keyword evidence="12 13" id="KW-0472">Membrane</keyword>
<comment type="function">
    <text evidence="1">Accessory subunit of the mitochondrial membrane respiratory chain NADH dehydrogenase (Complex I), that is believed not to be involved in catalysis. Complex I functions in the transfer of electrons from NADH to the respiratory chain. The immediate electron acceptor for the enzyme is believed to be ubiquinone.</text>
</comment>
<keyword evidence="15" id="KW-1185">Reference proteome</keyword>
<protein>
    <recommendedName>
        <fullName evidence="4">NADH dehydrogenase [ubiquinone] 1 alpha subcomplex subunit 1</fullName>
    </recommendedName>
</protein>
<evidence type="ECO:0000256" key="4">
    <source>
        <dbReference type="ARBA" id="ARBA00016392"/>
    </source>
</evidence>
<evidence type="ECO:0000256" key="8">
    <source>
        <dbReference type="ARBA" id="ARBA00022792"/>
    </source>
</evidence>
<evidence type="ECO:0000256" key="6">
    <source>
        <dbReference type="ARBA" id="ARBA00022660"/>
    </source>
</evidence>
<organism evidence="14 15">
    <name type="scientific">Emericellopsis atlantica</name>
    <dbReference type="NCBI Taxonomy" id="2614577"/>
    <lineage>
        <taxon>Eukaryota</taxon>
        <taxon>Fungi</taxon>
        <taxon>Dikarya</taxon>
        <taxon>Ascomycota</taxon>
        <taxon>Pezizomycotina</taxon>
        <taxon>Sordariomycetes</taxon>
        <taxon>Hypocreomycetidae</taxon>
        <taxon>Hypocreales</taxon>
        <taxon>Bionectriaceae</taxon>
        <taxon>Emericellopsis</taxon>
    </lineage>
</organism>
<dbReference type="PANTHER" id="PTHR17098:SF2">
    <property type="entry name" value="NADH DEHYDROGENASE [UBIQUINONE] 1 ALPHA SUBCOMPLEX SUBUNIT 1"/>
    <property type="match status" value="1"/>
</dbReference>
<keyword evidence="9" id="KW-0249">Electron transport</keyword>
<keyword evidence="8" id="KW-0999">Mitochondrion inner membrane</keyword>
<dbReference type="AlphaFoldDB" id="A0A9P7ZFS9"/>
<evidence type="ECO:0000256" key="3">
    <source>
        <dbReference type="ARBA" id="ARBA00009960"/>
    </source>
</evidence>
<accession>A0A9P7ZFS9</accession>
<sequence length="86" mass="9690">MPVPFETLLPYGIMIAMFGITGTGMAALKSWQNEGKNPRYDLDQWDKVLMTRDARITGTFRGQSGLAQAPPGFELNNAWKMEKRII</sequence>
<proteinExistence type="inferred from homology"/>
<keyword evidence="6" id="KW-0679">Respiratory chain</keyword>
<dbReference type="OrthoDB" id="1920692at2759"/>